<gene>
    <name evidence="2" type="ORF">TH6_08455</name>
</gene>
<name>A0A367VFM4_9PROT</name>
<feature type="chain" id="PRO_5016685796" description="Lipoprotein" evidence="1">
    <location>
        <begin position="28"/>
        <end position="192"/>
    </location>
</feature>
<proteinExistence type="predicted"/>
<feature type="signal peptide" evidence="1">
    <location>
        <begin position="1"/>
        <end position="27"/>
    </location>
</feature>
<evidence type="ECO:0000256" key="1">
    <source>
        <dbReference type="SAM" id="SignalP"/>
    </source>
</evidence>
<dbReference type="Proteomes" id="UP000253061">
    <property type="component" value="Unassembled WGS sequence"/>
</dbReference>
<evidence type="ECO:0000313" key="3">
    <source>
        <dbReference type="Proteomes" id="UP000253061"/>
    </source>
</evidence>
<accession>A0A367VFM4</accession>
<sequence length="192" mass="20925">MKNTANRFLSLASAATGALLLAGCSIAAIERANYNVSEVESFRSAGAPNDVMMLEVVDADNTFPDDFWTDALSNHGYPRLYFVTDPADAEDNVTIKPESRLVVVVAPEQATMRGKLCTDPQSVGTRDPNSNVSVRFGFCVGDKIISETRGHFNNDQLAEQIDGNADVIVHQLFPRNMLKTGDRHCSPFLPSC</sequence>
<protein>
    <recommendedName>
        <fullName evidence="4">Lipoprotein</fullName>
    </recommendedName>
</protein>
<dbReference type="PROSITE" id="PS51257">
    <property type="entry name" value="PROKAR_LIPOPROTEIN"/>
    <property type="match status" value="1"/>
</dbReference>
<keyword evidence="1" id="KW-0732">Signal</keyword>
<organism evidence="2 3">
    <name type="scientific">Thalassospira profundimaris</name>
    <dbReference type="NCBI Taxonomy" id="502049"/>
    <lineage>
        <taxon>Bacteria</taxon>
        <taxon>Pseudomonadati</taxon>
        <taxon>Pseudomonadota</taxon>
        <taxon>Alphaproteobacteria</taxon>
        <taxon>Rhodospirillales</taxon>
        <taxon>Thalassospiraceae</taxon>
        <taxon>Thalassospira</taxon>
    </lineage>
</organism>
<reference evidence="2 3" key="1">
    <citation type="submission" date="2014-07" db="EMBL/GenBank/DDBJ databases">
        <title>Draft genome sequence of Thalassospira profundimaris R8-17.</title>
        <authorList>
            <person name="Lai Q."/>
            <person name="Shao Z."/>
        </authorList>
    </citation>
    <scope>NUCLEOTIDE SEQUENCE [LARGE SCALE GENOMIC DNA]</scope>
    <source>
        <strain evidence="2 3">R8-17</strain>
    </source>
</reference>
<evidence type="ECO:0008006" key="4">
    <source>
        <dbReference type="Google" id="ProtNLM"/>
    </source>
</evidence>
<dbReference type="EMBL" id="JPWB01000003">
    <property type="protein sequence ID" value="RCK23060.1"/>
    <property type="molecule type" value="Genomic_DNA"/>
</dbReference>
<dbReference type="AlphaFoldDB" id="A0A367VFM4"/>
<comment type="caution">
    <text evidence="2">The sequence shown here is derived from an EMBL/GenBank/DDBJ whole genome shotgun (WGS) entry which is preliminary data.</text>
</comment>
<evidence type="ECO:0000313" key="2">
    <source>
        <dbReference type="EMBL" id="RCK23060.1"/>
    </source>
</evidence>